<evidence type="ECO:0000313" key="2">
    <source>
        <dbReference type="EMBL" id="OMO79349.1"/>
    </source>
</evidence>
<organism evidence="2 3">
    <name type="scientific">Corchorus capsularis</name>
    <name type="common">Jute</name>
    <dbReference type="NCBI Taxonomy" id="210143"/>
    <lineage>
        <taxon>Eukaryota</taxon>
        <taxon>Viridiplantae</taxon>
        <taxon>Streptophyta</taxon>
        <taxon>Embryophyta</taxon>
        <taxon>Tracheophyta</taxon>
        <taxon>Spermatophyta</taxon>
        <taxon>Magnoliopsida</taxon>
        <taxon>eudicotyledons</taxon>
        <taxon>Gunneridae</taxon>
        <taxon>Pentapetalae</taxon>
        <taxon>rosids</taxon>
        <taxon>malvids</taxon>
        <taxon>Malvales</taxon>
        <taxon>Malvaceae</taxon>
        <taxon>Grewioideae</taxon>
        <taxon>Apeibeae</taxon>
        <taxon>Corchorus</taxon>
    </lineage>
</organism>
<evidence type="ECO:0000256" key="1">
    <source>
        <dbReference type="SAM" id="SignalP"/>
    </source>
</evidence>
<feature type="signal peptide" evidence="1">
    <location>
        <begin position="1"/>
        <end position="23"/>
    </location>
</feature>
<sequence>MASPSKAFASITFLLVLFTLVSSQTPPPPSEDILSSGICDDLIMSSAALDITISAQSTTCCTALRSVSANANVRIVELLAAGINARIQLGAITIGQRGNNTVVQKMIISCNI</sequence>
<reference evidence="2 3" key="1">
    <citation type="submission" date="2013-09" db="EMBL/GenBank/DDBJ databases">
        <title>Corchorus capsularis genome sequencing.</title>
        <authorList>
            <person name="Alam M."/>
            <person name="Haque M.S."/>
            <person name="Islam M.S."/>
            <person name="Emdad E.M."/>
            <person name="Islam M.M."/>
            <person name="Ahmed B."/>
            <person name="Halim A."/>
            <person name="Hossen Q.M.M."/>
            <person name="Hossain M.Z."/>
            <person name="Ahmed R."/>
            <person name="Khan M.M."/>
            <person name="Islam R."/>
            <person name="Rashid M.M."/>
            <person name="Khan S.A."/>
            <person name="Rahman M.S."/>
            <person name="Alam M."/>
        </authorList>
    </citation>
    <scope>NUCLEOTIDE SEQUENCE [LARGE SCALE GENOMIC DNA]</scope>
    <source>
        <strain evidence="3">cv. CVL-1</strain>
        <tissue evidence="2">Whole seedling</tissue>
    </source>
</reference>
<feature type="chain" id="PRO_5013136782" evidence="1">
    <location>
        <begin position="24"/>
        <end position="112"/>
    </location>
</feature>
<protein>
    <submittedName>
        <fullName evidence="2">Uncharacterized protein</fullName>
    </submittedName>
</protein>
<evidence type="ECO:0000313" key="3">
    <source>
        <dbReference type="Proteomes" id="UP000188268"/>
    </source>
</evidence>
<dbReference type="Proteomes" id="UP000188268">
    <property type="component" value="Unassembled WGS sequence"/>
</dbReference>
<accession>A0A1R3I9U9</accession>
<keyword evidence="1" id="KW-0732">Signal</keyword>
<dbReference type="Gramene" id="OMO79349">
    <property type="protein sequence ID" value="OMO79349"/>
    <property type="gene ID" value="CCACVL1_13734"/>
</dbReference>
<dbReference type="EMBL" id="AWWV01010413">
    <property type="protein sequence ID" value="OMO79349.1"/>
    <property type="molecule type" value="Genomic_DNA"/>
</dbReference>
<proteinExistence type="predicted"/>
<name>A0A1R3I9U9_COCAP</name>
<dbReference type="AlphaFoldDB" id="A0A1R3I9U9"/>
<comment type="caution">
    <text evidence="2">The sequence shown here is derived from an EMBL/GenBank/DDBJ whole genome shotgun (WGS) entry which is preliminary data.</text>
</comment>
<keyword evidence="3" id="KW-1185">Reference proteome</keyword>
<gene>
    <name evidence="2" type="ORF">CCACVL1_13734</name>
</gene>